<comment type="caution">
    <text evidence="1">The sequence shown here is derived from an EMBL/GenBank/DDBJ whole genome shotgun (WGS) entry which is preliminary data.</text>
</comment>
<dbReference type="InterPro" id="IPR027417">
    <property type="entry name" value="P-loop_NTPase"/>
</dbReference>
<dbReference type="SUPFAM" id="SSF89550">
    <property type="entry name" value="PHP domain-like"/>
    <property type="match status" value="1"/>
</dbReference>
<dbReference type="Proteomes" id="UP000034513">
    <property type="component" value="Unassembled WGS sequence"/>
</dbReference>
<dbReference type="SUPFAM" id="SSF52540">
    <property type="entry name" value="P-loop containing nucleoside triphosphate hydrolases"/>
    <property type="match status" value="1"/>
</dbReference>
<accession>A0ABR5EGU7</accession>
<dbReference type="Gene3D" id="3.40.50.300">
    <property type="entry name" value="P-loop containing nucleotide triphosphate hydrolases"/>
    <property type="match status" value="1"/>
</dbReference>
<dbReference type="InterPro" id="IPR016195">
    <property type="entry name" value="Pol/histidinol_Pase-like"/>
</dbReference>
<sequence length="710" mass="81952">MRIDFHAHTQKCKEGDGSKRNISPENFVKKMEQHNVVMCAITNHNKFDIGEFDNILSLDHNFIIFPGIELDIQFSDKKHYHTILICDPAEANKFYNIFDNDNSRNYDSFILSYDSFINKVKEFDHDKIITIPHFLDKDKRRAFSPDDKAKLQSDLEEYVVILEPGKIQTMGIINSHDELALLGSDVKDWDLYSSNNLPEIKFQIDSFGKFYELASDPKLFIKTVLAGAKKYSIPVSDDRSSTMDIFEDINIIFGEKGSGKTVLLEKYILPFFRDSGKKVFLHLGKDYEKEFNNLISSYEKEVIIDKDLLDEIAQNFKKLIDYSENNRSNFIDQYVDFYQGQVGSKKARLLAKTDATYSEPDGLSFEDLNIGTTRDIKKIDNVVEVNNRVQLTNKCERDSLNLSLNLLREKVLDNLKDEYKSNFINNMSTIFLDILKSSVTKKTGKKTKPNKLGFSDLVSKRSQFLSKRHRLITLFKEIERLERHKLGVLPNKGNIMLETKVVCMKENDYHSKGSPFEKNKIKLNRGIIGKITQHKQLDFRDINSYFSSEEKEVRASEFASDIIKKVSRIKLNSGKDYEPSEGEKAILSISGLLENSTFDCYLFDEIERGLGNKYVSEYLIPQLTKLRDLNKTVILSTHNANIAINTLPSQVIYSDYFSKKVSNYFMGNMYSGELFGDVNILDLESWEEKALLHLEGSQEMFNRRKNVYGI</sequence>
<evidence type="ECO:0000313" key="2">
    <source>
        <dbReference type="Proteomes" id="UP000034513"/>
    </source>
</evidence>
<evidence type="ECO:0000313" key="1">
    <source>
        <dbReference type="EMBL" id="KKW72457.1"/>
    </source>
</evidence>
<keyword evidence="2" id="KW-1185">Reference proteome</keyword>
<proteinExistence type="predicted"/>
<reference evidence="1 2" key="1">
    <citation type="submission" date="2015-04" db="EMBL/GenBank/DDBJ databases">
        <title>Evaluation of non-dairy Lactococcus lactis with potential dairy applications reveals extensive phenotype-genotype disparity.</title>
        <authorList>
            <person name="Cavanagh D."/>
            <person name="Casey A."/>
            <person name="Altermann E."/>
            <person name="Cotter P."/>
            <person name="Fitzgerald G.F."/>
            <person name="McAuliffe O."/>
        </authorList>
    </citation>
    <scope>NUCLEOTIDE SEQUENCE [LARGE SCALE GENOMIC DNA]</scope>
    <source>
        <strain evidence="1 2">DPC6856</strain>
    </source>
</reference>
<organism evidence="1 2">
    <name type="scientific">Lactococcus lactis subsp. cremoris</name>
    <name type="common">Streptococcus cremoris</name>
    <dbReference type="NCBI Taxonomy" id="1359"/>
    <lineage>
        <taxon>Bacteria</taxon>
        <taxon>Bacillati</taxon>
        <taxon>Bacillota</taxon>
        <taxon>Bacilli</taxon>
        <taxon>Lactobacillales</taxon>
        <taxon>Streptococcaceae</taxon>
        <taxon>Lactococcus</taxon>
    </lineage>
</organism>
<dbReference type="EMBL" id="LAVW01000122">
    <property type="protein sequence ID" value="KKW72457.1"/>
    <property type="molecule type" value="Genomic_DNA"/>
</dbReference>
<dbReference type="Gene3D" id="3.20.20.140">
    <property type="entry name" value="Metal-dependent hydrolases"/>
    <property type="match status" value="1"/>
</dbReference>
<dbReference type="RefSeq" id="WP_046781348.1">
    <property type="nucleotide sequence ID" value="NZ_LAVW01000122.1"/>
</dbReference>
<gene>
    <name evidence="1" type="ORF">VN93_1395</name>
</gene>
<protein>
    <submittedName>
        <fullName evidence="1">ABC transporter</fullName>
    </submittedName>
</protein>
<name>A0ABR5EGU7_LACLC</name>